<reference evidence="1 2" key="1">
    <citation type="submission" date="2023-10" db="EMBL/GenBank/DDBJ databases">
        <title>Niallia locisalis sp.nov. isolated from a salt pond sample.</title>
        <authorList>
            <person name="Li X.-J."/>
            <person name="Dong L."/>
        </authorList>
    </citation>
    <scope>NUCLEOTIDE SEQUENCE [LARGE SCALE GENOMIC DNA]</scope>
    <source>
        <strain evidence="1 2">DSM 29761</strain>
    </source>
</reference>
<dbReference type="InterPro" id="IPR023164">
    <property type="entry name" value="YqgQ-like_sf"/>
</dbReference>
<evidence type="ECO:0000313" key="1">
    <source>
        <dbReference type="EMBL" id="WVX82740.1"/>
    </source>
</evidence>
<dbReference type="InterPro" id="IPR009256">
    <property type="entry name" value="YqgQ-like"/>
</dbReference>
<dbReference type="SUPFAM" id="SSF158379">
    <property type="entry name" value="YqgQ-like"/>
    <property type="match status" value="1"/>
</dbReference>
<sequence length="68" mass="8238">MKTIYDIQQYLKKFGTIIYIGERIADLELMEAEIHELYRAQLMDTRDYQSAVLLLRHEIQLLKEQHKK</sequence>
<dbReference type="Gene3D" id="1.10.287.760">
    <property type="entry name" value="YqgQ-like"/>
    <property type="match status" value="1"/>
</dbReference>
<keyword evidence="2" id="KW-1185">Reference proteome</keyword>
<gene>
    <name evidence="1" type="ORF">R4Z09_07085</name>
</gene>
<protein>
    <submittedName>
        <fullName evidence="1">YqgQ family protein</fullName>
    </submittedName>
</protein>
<name>A0ABZ2CG98_9BACI</name>
<proteinExistence type="predicted"/>
<dbReference type="RefSeq" id="WP_338451635.1">
    <property type="nucleotide sequence ID" value="NZ_CP137640.1"/>
</dbReference>
<accession>A0ABZ2CG98</accession>
<dbReference type="Pfam" id="PF06014">
    <property type="entry name" value="YqgQ-like"/>
    <property type="match status" value="1"/>
</dbReference>
<evidence type="ECO:0000313" key="2">
    <source>
        <dbReference type="Proteomes" id="UP001357223"/>
    </source>
</evidence>
<organism evidence="1 2">
    <name type="scientific">Niallia oryzisoli</name>
    <dbReference type="NCBI Taxonomy" id="1737571"/>
    <lineage>
        <taxon>Bacteria</taxon>
        <taxon>Bacillati</taxon>
        <taxon>Bacillota</taxon>
        <taxon>Bacilli</taxon>
        <taxon>Bacillales</taxon>
        <taxon>Bacillaceae</taxon>
        <taxon>Niallia</taxon>
    </lineage>
</organism>
<dbReference type="Proteomes" id="UP001357223">
    <property type="component" value="Chromosome"/>
</dbReference>
<dbReference type="EMBL" id="CP137640">
    <property type="protein sequence ID" value="WVX82740.1"/>
    <property type="molecule type" value="Genomic_DNA"/>
</dbReference>